<evidence type="ECO:0000313" key="8">
    <source>
        <dbReference type="EMBL" id="SFK65933.1"/>
    </source>
</evidence>
<feature type="transmembrane region" description="Helical" evidence="7">
    <location>
        <begin position="97"/>
        <end position="121"/>
    </location>
</feature>
<comment type="similarity">
    <text evidence="2">Belongs to the polysaccharide synthase family.</text>
</comment>
<dbReference type="EMBL" id="FOSL01000010">
    <property type="protein sequence ID" value="SFK65933.1"/>
    <property type="molecule type" value="Genomic_DNA"/>
</dbReference>
<dbReference type="PANTHER" id="PTHR30250">
    <property type="entry name" value="PST FAMILY PREDICTED COLANIC ACID TRANSPORTER"/>
    <property type="match status" value="1"/>
</dbReference>
<evidence type="ECO:0000256" key="6">
    <source>
        <dbReference type="ARBA" id="ARBA00023136"/>
    </source>
</evidence>
<dbReference type="Pfam" id="PF13440">
    <property type="entry name" value="Polysacc_synt_3"/>
    <property type="match status" value="1"/>
</dbReference>
<feature type="transmembrane region" description="Helical" evidence="7">
    <location>
        <begin position="142"/>
        <end position="159"/>
    </location>
</feature>
<comment type="subcellular location">
    <subcellularLocation>
        <location evidence="1">Cell membrane</location>
        <topology evidence="1">Multi-pass membrane protein</topology>
    </subcellularLocation>
</comment>
<organism evidence="8 9">
    <name type="scientific">Neomesorhizobium albiziae</name>
    <dbReference type="NCBI Taxonomy" id="335020"/>
    <lineage>
        <taxon>Bacteria</taxon>
        <taxon>Pseudomonadati</taxon>
        <taxon>Pseudomonadota</taxon>
        <taxon>Alphaproteobacteria</taxon>
        <taxon>Hyphomicrobiales</taxon>
        <taxon>Phyllobacteriaceae</taxon>
        <taxon>Neomesorhizobium</taxon>
    </lineage>
</organism>
<evidence type="ECO:0000256" key="3">
    <source>
        <dbReference type="ARBA" id="ARBA00022475"/>
    </source>
</evidence>
<dbReference type="CDD" id="cd13127">
    <property type="entry name" value="MATE_tuaB_like"/>
    <property type="match status" value="1"/>
</dbReference>
<dbReference type="Proteomes" id="UP000323300">
    <property type="component" value="Unassembled WGS sequence"/>
</dbReference>
<keyword evidence="4 7" id="KW-0812">Transmembrane</keyword>
<keyword evidence="6 7" id="KW-0472">Membrane</keyword>
<gene>
    <name evidence="8" type="ORF">SAMN04488498_11017</name>
</gene>
<feature type="transmembrane region" description="Helical" evidence="7">
    <location>
        <begin position="193"/>
        <end position="217"/>
    </location>
</feature>
<dbReference type="GO" id="GO:0005886">
    <property type="term" value="C:plasma membrane"/>
    <property type="evidence" value="ECO:0007669"/>
    <property type="project" value="UniProtKB-SubCell"/>
</dbReference>
<accession>A0A1I4BBJ9</accession>
<keyword evidence="5 7" id="KW-1133">Transmembrane helix</keyword>
<proteinExistence type="inferred from homology"/>
<evidence type="ECO:0000256" key="4">
    <source>
        <dbReference type="ARBA" id="ARBA00022692"/>
    </source>
</evidence>
<feature type="transmembrane region" description="Helical" evidence="7">
    <location>
        <begin position="468"/>
        <end position="489"/>
    </location>
</feature>
<evidence type="ECO:0000256" key="7">
    <source>
        <dbReference type="SAM" id="Phobius"/>
    </source>
</evidence>
<reference evidence="8 9" key="1">
    <citation type="submission" date="2016-10" db="EMBL/GenBank/DDBJ databases">
        <authorList>
            <person name="Varghese N."/>
            <person name="Submissions S."/>
        </authorList>
    </citation>
    <scope>NUCLEOTIDE SEQUENCE [LARGE SCALE GENOMIC DNA]</scope>
    <source>
        <strain evidence="8 9">DSM 21822</strain>
    </source>
</reference>
<dbReference type="AlphaFoldDB" id="A0A1I4BBJ9"/>
<feature type="transmembrane region" description="Helical" evidence="7">
    <location>
        <begin position="165"/>
        <end position="181"/>
    </location>
</feature>
<feature type="transmembrane region" description="Helical" evidence="7">
    <location>
        <begin position="339"/>
        <end position="358"/>
    </location>
</feature>
<feature type="transmembrane region" description="Helical" evidence="7">
    <location>
        <begin position="370"/>
        <end position="393"/>
    </location>
</feature>
<evidence type="ECO:0000256" key="1">
    <source>
        <dbReference type="ARBA" id="ARBA00004651"/>
    </source>
</evidence>
<dbReference type="PANTHER" id="PTHR30250:SF10">
    <property type="entry name" value="LIPOPOLYSACCHARIDE BIOSYNTHESIS PROTEIN WZXC"/>
    <property type="match status" value="1"/>
</dbReference>
<feature type="transmembrane region" description="Helical" evidence="7">
    <location>
        <begin position="73"/>
        <end position="91"/>
    </location>
</feature>
<name>A0A1I4BBJ9_9HYPH</name>
<dbReference type="InterPro" id="IPR050833">
    <property type="entry name" value="Poly_Biosynth_Transport"/>
</dbReference>
<evidence type="ECO:0000256" key="2">
    <source>
        <dbReference type="ARBA" id="ARBA00007430"/>
    </source>
</evidence>
<protein>
    <submittedName>
        <fullName evidence="8">Membrane protein involved in the export of O-antigen and teichoic acid</fullName>
    </submittedName>
</protein>
<feature type="transmembrane region" description="Helical" evidence="7">
    <location>
        <begin position="495"/>
        <end position="520"/>
    </location>
</feature>
<feature type="transmembrane region" description="Helical" evidence="7">
    <location>
        <begin position="414"/>
        <end position="432"/>
    </location>
</feature>
<feature type="transmembrane region" description="Helical" evidence="7">
    <location>
        <begin position="438"/>
        <end position="456"/>
    </location>
</feature>
<evidence type="ECO:0000313" key="9">
    <source>
        <dbReference type="Proteomes" id="UP000323300"/>
    </source>
</evidence>
<feature type="transmembrane region" description="Helical" evidence="7">
    <location>
        <begin position="223"/>
        <end position="245"/>
    </location>
</feature>
<sequence>MCDHAGVLIAASISSIGVRFGSGARRSFQHWYEGEGSLLDGGLGLNAHGHRNAMTNITGRLVKGSMWLSLSRVIVNGLATLSTFVLAWYLAPSDFGLVALATTMLLIVDTVTQLSLSEALIRHSAPDRSHFSAAWTLNATRGLLLGLLFAACAYPASVLFEEPRLSGVMLALGLSIVLGGLTNPRRIMLQRDLIFWQEFVLAVSQKLTGFVAAVAIAMIYHSYWALVIGTLVSQATNVIVSYLVLPFRPSITFRHMKEFFSFSAWLTAGQIVNTLNWRFDYLLVGKMLGGTSLGYYSVGSNLAMMPTREATAPLTQTIYPGFSSIRDDPARLAAAYQRVQALVAAVALPAGIGVAVVADPLVRLTLGEKWVPIIFIVQSLASVFALQTLGSLVQPLGMAKGETRLLFIRDAQMLCVRVPVMIAGLLLGGLQGVVIGRVFTGLFSAFVNMILVKRFIGVTVLKQLSANVRALASIVVMAAGVSLALSHMVQTDDKFALATQLAALAGLGAFLYCGTSFLLWTLMKRPAGPETEVWQILGKVLAKVRPA</sequence>
<keyword evidence="3" id="KW-1003">Cell membrane</keyword>
<keyword evidence="9" id="KW-1185">Reference proteome</keyword>
<evidence type="ECO:0000256" key="5">
    <source>
        <dbReference type="ARBA" id="ARBA00022989"/>
    </source>
</evidence>